<evidence type="ECO:0000256" key="3">
    <source>
        <dbReference type="ARBA" id="ARBA00023163"/>
    </source>
</evidence>
<dbReference type="InterPro" id="IPR009057">
    <property type="entry name" value="Homeodomain-like_sf"/>
</dbReference>
<gene>
    <name evidence="6" type="ORF">ACFFGN_27415</name>
</gene>
<dbReference type="SUPFAM" id="SSF46689">
    <property type="entry name" value="Homeodomain-like"/>
    <property type="match status" value="1"/>
</dbReference>
<keyword evidence="3" id="KW-0804">Transcription</keyword>
<evidence type="ECO:0000256" key="2">
    <source>
        <dbReference type="ARBA" id="ARBA00023125"/>
    </source>
</evidence>
<dbReference type="SUPFAM" id="SSF48498">
    <property type="entry name" value="Tetracyclin repressor-like, C-terminal domain"/>
    <property type="match status" value="1"/>
</dbReference>
<feature type="DNA-binding region" description="H-T-H motif" evidence="4">
    <location>
        <begin position="54"/>
        <end position="73"/>
    </location>
</feature>
<dbReference type="InterPro" id="IPR036271">
    <property type="entry name" value="Tet_transcr_reg_TetR-rel_C_sf"/>
</dbReference>
<organism evidence="6 7">
    <name type="scientific">Kribbella deserti</name>
    <dbReference type="NCBI Taxonomy" id="1926257"/>
    <lineage>
        <taxon>Bacteria</taxon>
        <taxon>Bacillati</taxon>
        <taxon>Actinomycetota</taxon>
        <taxon>Actinomycetes</taxon>
        <taxon>Propionibacteriales</taxon>
        <taxon>Kribbellaceae</taxon>
        <taxon>Kribbella</taxon>
    </lineage>
</organism>
<comment type="caution">
    <text evidence="6">The sequence shown here is derived from an EMBL/GenBank/DDBJ whole genome shotgun (WGS) entry which is preliminary data.</text>
</comment>
<evidence type="ECO:0000259" key="5">
    <source>
        <dbReference type="PROSITE" id="PS50977"/>
    </source>
</evidence>
<evidence type="ECO:0000313" key="6">
    <source>
        <dbReference type="EMBL" id="MFC0627834.1"/>
    </source>
</evidence>
<dbReference type="Pfam" id="PF02909">
    <property type="entry name" value="TetR_C_1"/>
    <property type="match status" value="1"/>
</dbReference>
<keyword evidence="2 4" id="KW-0238">DNA-binding</keyword>
<dbReference type="EMBL" id="JBHLTC010000036">
    <property type="protein sequence ID" value="MFC0627834.1"/>
    <property type="molecule type" value="Genomic_DNA"/>
</dbReference>
<keyword evidence="1" id="KW-0805">Transcription regulation</keyword>
<evidence type="ECO:0000256" key="1">
    <source>
        <dbReference type="ARBA" id="ARBA00023015"/>
    </source>
</evidence>
<feature type="domain" description="HTH tetR-type" evidence="5">
    <location>
        <begin position="31"/>
        <end position="91"/>
    </location>
</feature>
<keyword evidence="7" id="KW-1185">Reference proteome</keyword>
<dbReference type="RefSeq" id="WP_380053036.1">
    <property type="nucleotide sequence ID" value="NZ_JBHLTC010000036.1"/>
</dbReference>
<dbReference type="InterPro" id="IPR001647">
    <property type="entry name" value="HTH_TetR"/>
</dbReference>
<dbReference type="Proteomes" id="UP001589890">
    <property type="component" value="Unassembled WGS sequence"/>
</dbReference>
<evidence type="ECO:0000256" key="4">
    <source>
        <dbReference type="PROSITE-ProRule" id="PRU00335"/>
    </source>
</evidence>
<name>A0ABV6QT71_9ACTN</name>
<dbReference type="Gene3D" id="1.10.10.60">
    <property type="entry name" value="Homeodomain-like"/>
    <property type="match status" value="1"/>
</dbReference>
<dbReference type="Gene3D" id="1.10.357.10">
    <property type="entry name" value="Tetracycline Repressor, domain 2"/>
    <property type="match status" value="1"/>
</dbReference>
<dbReference type="InterPro" id="IPR004111">
    <property type="entry name" value="Repressor_TetR_C"/>
</dbReference>
<accession>A0ABV6QT71</accession>
<proteinExistence type="predicted"/>
<evidence type="ECO:0000313" key="7">
    <source>
        <dbReference type="Proteomes" id="UP001589890"/>
    </source>
</evidence>
<sequence length="260" mass="27806">MPEYAGQGDPARTLALLWGRTAPGKRGPSQTSSVAEIVETAIRIADRDGLPGLSMRAVGRELGRTAMSLYTYVPSRAELVDLMYDEVHRPLAVEQKKIRVWRKAAIEWCRGLRAIYLAHPWVLQVSSARPVLGPNEQAVLEALLRILAAGKAPIEARPAATSALFSIVRGAAQQSAEAIRAAEATGQSDQQWWAARAAALQEVAPDFAARFPESVAIAAHQAKAGGDEPWVRAAELAFEGAVTLILDGLATNPAADTVKS</sequence>
<protein>
    <submittedName>
        <fullName evidence="6">TetR/AcrR family transcriptional regulator C-terminal domain-containing protein</fullName>
    </submittedName>
</protein>
<dbReference type="PROSITE" id="PS50977">
    <property type="entry name" value="HTH_TETR_2"/>
    <property type="match status" value="1"/>
</dbReference>
<reference evidence="6 7" key="1">
    <citation type="submission" date="2024-09" db="EMBL/GenBank/DDBJ databases">
        <authorList>
            <person name="Sun Q."/>
            <person name="Mori K."/>
        </authorList>
    </citation>
    <scope>NUCLEOTIDE SEQUENCE [LARGE SCALE GENOMIC DNA]</scope>
    <source>
        <strain evidence="6 7">CGMCC 1.15906</strain>
    </source>
</reference>